<comment type="pathway">
    <text evidence="3 8">Sulfur metabolism; glutathione metabolism.</text>
</comment>
<comment type="catalytic activity">
    <reaction evidence="5 8">
        <text>an N-terminal (5-L-glutamyl)-[peptide] + an alpha-amino acid = 5-L-glutamyl amino acid + an N-terminal L-alpha-aminoacyl-[peptide]</text>
        <dbReference type="Rhea" id="RHEA:23904"/>
        <dbReference type="Rhea" id="RHEA-COMP:9780"/>
        <dbReference type="Rhea" id="RHEA-COMP:9795"/>
        <dbReference type="ChEBI" id="CHEBI:77644"/>
        <dbReference type="ChEBI" id="CHEBI:78597"/>
        <dbReference type="ChEBI" id="CHEBI:78599"/>
        <dbReference type="ChEBI" id="CHEBI:78608"/>
        <dbReference type="EC" id="2.3.2.2"/>
    </reaction>
</comment>
<evidence type="ECO:0000256" key="5">
    <source>
        <dbReference type="ARBA" id="ARBA00047417"/>
    </source>
</evidence>
<feature type="transmembrane region" description="Helical" evidence="10">
    <location>
        <begin position="53"/>
        <end position="71"/>
    </location>
</feature>
<dbReference type="Gene3D" id="1.10.246.130">
    <property type="match status" value="1"/>
</dbReference>
<protein>
    <recommendedName>
        <fullName evidence="8">Glutathione hydrolase</fullName>
        <ecNumber evidence="8">2.3.2.2</ecNumber>
        <ecNumber evidence="8">3.4.19.13</ecNumber>
    </recommendedName>
    <alternativeName>
        <fullName evidence="8">Gamma-glutamyltransferase</fullName>
    </alternativeName>
    <alternativeName>
        <fullName evidence="8">Gamma-glutamyltranspeptidase</fullName>
    </alternativeName>
</protein>
<dbReference type="FunFam" id="1.10.246.130:FF:000001">
    <property type="entry name" value="Gamma-glutamyltransferase 5 isoform 1"/>
    <property type="match status" value="1"/>
</dbReference>
<reference evidence="11 12" key="1">
    <citation type="journal article" date="2019" name="Sci. Rep.">
        <title>Comparative genomics of chytrid fungi reveal insights into the obligate biotrophic and pathogenic lifestyle of Synchytrium endobioticum.</title>
        <authorList>
            <person name="van de Vossenberg B.T.L.H."/>
            <person name="Warris S."/>
            <person name="Nguyen H.D.T."/>
            <person name="van Gent-Pelzer M.P.E."/>
            <person name="Joly D.L."/>
            <person name="van de Geest H.C."/>
            <person name="Bonants P.J.M."/>
            <person name="Smith D.S."/>
            <person name="Levesque C.A."/>
            <person name="van der Lee T.A.J."/>
        </authorList>
    </citation>
    <scope>NUCLEOTIDE SEQUENCE [LARGE SCALE GENOMIC DNA]</scope>
    <source>
        <strain evidence="11 12">CBS 809.83</strain>
    </source>
</reference>
<comment type="similarity">
    <text evidence="4">Belongs to the gamma-glutamyltransferase family.</text>
</comment>
<feature type="binding site" evidence="7">
    <location>
        <begin position="447"/>
        <end position="449"/>
    </location>
    <ligand>
        <name>L-glutamate</name>
        <dbReference type="ChEBI" id="CHEBI:29985"/>
    </ligand>
</feature>
<dbReference type="InterPro" id="IPR029055">
    <property type="entry name" value="Ntn_hydrolases_N"/>
</dbReference>
<feature type="compositionally biased region" description="Polar residues" evidence="9">
    <location>
        <begin position="1"/>
        <end position="18"/>
    </location>
</feature>
<evidence type="ECO:0000256" key="4">
    <source>
        <dbReference type="ARBA" id="ARBA00009381"/>
    </source>
</evidence>
<keyword evidence="10" id="KW-0812">Transmembrane</keyword>
<gene>
    <name evidence="11" type="ORF">PhCBS80983_g00993</name>
</gene>
<dbReference type="Gene3D" id="3.60.20.40">
    <property type="match status" value="1"/>
</dbReference>
<dbReference type="PANTHER" id="PTHR11686:SF9">
    <property type="entry name" value="RE13973P"/>
    <property type="match status" value="1"/>
</dbReference>
<dbReference type="AlphaFoldDB" id="A0A507ED21"/>
<comment type="catalytic activity">
    <reaction evidence="2 8">
        <text>glutathione + H2O = L-cysteinylglycine + L-glutamate</text>
        <dbReference type="Rhea" id="RHEA:28807"/>
        <dbReference type="ChEBI" id="CHEBI:15377"/>
        <dbReference type="ChEBI" id="CHEBI:29985"/>
        <dbReference type="ChEBI" id="CHEBI:57925"/>
        <dbReference type="ChEBI" id="CHEBI:61694"/>
        <dbReference type="EC" id="3.4.19.13"/>
    </reaction>
</comment>
<sequence length="619" mass="67142">MAAQTSRSTLGNAPPQRTSYEDDDTTLLMASGHDASSPARRVGHYLQGRKRRIAGIAALFLLVTMAVVAIARQEKGPSRSTVGAVRAKQGAVSSEHPICSQIGVDVLKDGGSAVDAAIATGVCIGSTNMYSSGIGGGGFMVVREKTGDSRFIDFRESAPVGASKDMYKDDPTKAQFGGTGVGVPGEIRGFEAAHKKYGKLEWKRLFQPSVELCINGWEVNPTLEQRISLVPDLMLKNKEFRAVFAPNGKLLKSGDIIKRETYGATLREIGEKGASVFYEGWIAEELVKTTRADGGVLSMDDMRNYTAKVQPTLVGFYHGRRIITAPPPTSGPVLLSILNVMEGYDLNAEGRTATNIHRLIEAYKHGFAERSYYGDPIDVTFRNITEIAAEFADKSNAWRVRRLISDTKTFPVEYYNPTFDIKEDHGTNQMHVSVLTADGEAVSMTSTVNLLFGGQIMDAKTGVILNDEMDDFSIPGHPNAFGLAPSPYNYIQPYKRPLSSSVPTIVENGDQVEAVIGASGGSRIITAVAQALLDMLSFNADAALAVRQPRAHHQLLPNTLFVEYEYDGKLLKELEKLGHSVHVFDKGLYLSGVEAIHRLPDGTIQAASDWRKGGSSAGY</sequence>
<feature type="binding site" evidence="7">
    <location>
        <position position="521"/>
    </location>
    <ligand>
        <name>L-glutamate</name>
        <dbReference type="ChEBI" id="CHEBI:29985"/>
    </ligand>
</feature>
<evidence type="ECO:0000256" key="10">
    <source>
        <dbReference type="SAM" id="Phobius"/>
    </source>
</evidence>
<dbReference type="EMBL" id="QEAQ01000006">
    <property type="protein sequence ID" value="TPX61721.1"/>
    <property type="molecule type" value="Genomic_DNA"/>
</dbReference>
<dbReference type="STRING" id="109895.A0A507ED21"/>
<evidence type="ECO:0000256" key="3">
    <source>
        <dbReference type="ARBA" id="ARBA00005115"/>
    </source>
</evidence>
<feature type="binding site" evidence="7">
    <location>
        <position position="471"/>
    </location>
    <ligand>
        <name>L-glutamate</name>
        <dbReference type="ChEBI" id="CHEBI:29985"/>
    </ligand>
</feature>
<evidence type="ECO:0000256" key="8">
    <source>
        <dbReference type="RuleBase" id="RU368068"/>
    </source>
</evidence>
<organism evidence="11 12">
    <name type="scientific">Powellomyces hirtus</name>
    <dbReference type="NCBI Taxonomy" id="109895"/>
    <lineage>
        <taxon>Eukaryota</taxon>
        <taxon>Fungi</taxon>
        <taxon>Fungi incertae sedis</taxon>
        <taxon>Chytridiomycota</taxon>
        <taxon>Chytridiomycota incertae sedis</taxon>
        <taxon>Chytridiomycetes</taxon>
        <taxon>Spizellomycetales</taxon>
        <taxon>Powellomycetaceae</taxon>
        <taxon>Powellomyces</taxon>
    </lineage>
</organism>
<dbReference type="EC" id="2.3.2.2" evidence="8"/>
<keyword evidence="12" id="KW-1185">Reference proteome</keyword>
<comment type="catalytic activity">
    <reaction evidence="1 8">
        <text>an S-substituted glutathione + H2O = an S-substituted L-cysteinylglycine + L-glutamate</text>
        <dbReference type="Rhea" id="RHEA:59468"/>
        <dbReference type="ChEBI" id="CHEBI:15377"/>
        <dbReference type="ChEBI" id="CHEBI:29985"/>
        <dbReference type="ChEBI" id="CHEBI:90779"/>
        <dbReference type="ChEBI" id="CHEBI:143103"/>
        <dbReference type="EC" id="3.4.19.13"/>
    </reaction>
</comment>
<evidence type="ECO:0000256" key="7">
    <source>
        <dbReference type="PIRSR" id="PIRSR600101-2"/>
    </source>
</evidence>
<evidence type="ECO:0000256" key="2">
    <source>
        <dbReference type="ARBA" id="ARBA00001089"/>
    </source>
</evidence>
<evidence type="ECO:0000256" key="9">
    <source>
        <dbReference type="SAM" id="MobiDB-lite"/>
    </source>
</evidence>
<dbReference type="GO" id="GO:0036374">
    <property type="term" value="F:glutathione hydrolase activity"/>
    <property type="evidence" value="ECO:0007669"/>
    <property type="project" value="UniProtKB-UniRule"/>
</dbReference>
<dbReference type="GO" id="GO:0103068">
    <property type="term" value="F:leukotriene C4 gamma-glutamyl transferase activity"/>
    <property type="evidence" value="ECO:0007669"/>
    <property type="project" value="UniProtKB-EC"/>
</dbReference>
<evidence type="ECO:0000313" key="11">
    <source>
        <dbReference type="EMBL" id="TPX61721.1"/>
    </source>
</evidence>
<dbReference type="FunFam" id="3.60.20.40:FF:000001">
    <property type="entry name" value="Gamma-glutamyltranspeptidase 1"/>
    <property type="match status" value="1"/>
</dbReference>
<dbReference type="SUPFAM" id="SSF56235">
    <property type="entry name" value="N-terminal nucleophile aminohydrolases (Ntn hydrolases)"/>
    <property type="match status" value="1"/>
</dbReference>
<dbReference type="UniPathway" id="UPA00204"/>
<comment type="function">
    <text evidence="8">Cleaves the gamma-glutamyl peptide bond of glutathione and glutathione conjugates.</text>
</comment>
<dbReference type="GO" id="GO:0005886">
    <property type="term" value="C:plasma membrane"/>
    <property type="evidence" value="ECO:0007669"/>
    <property type="project" value="TreeGrafter"/>
</dbReference>
<evidence type="ECO:0000313" key="12">
    <source>
        <dbReference type="Proteomes" id="UP000318582"/>
    </source>
</evidence>
<proteinExistence type="inferred from homology"/>
<dbReference type="Pfam" id="PF01019">
    <property type="entry name" value="G_glu_transpept"/>
    <property type="match status" value="1"/>
</dbReference>
<keyword evidence="8" id="KW-0808">Transferase</keyword>
<comment type="caution">
    <text evidence="11">The sequence shown here is derived from an EMBL/GenBank/DDBJ whole genome shotgun (WGS) entry which is preliminary data.</text>
</comment>
<feature type="binding site" evidence="7">
    <location>
        <begin position="499"/>
        <end position="500"/>
    </location>
    <ligand>
        <name>L-glutamate</name>
        <dbReference type="ChEBI" id="CHEBI:29985"/>
    </ligand>
</feature>
<feature type="binding site" evidence="7">
    <location>
        <position position="155"/>
    </location>
    <ligand>
        <name>L-glutamate</name>
        <dbReference type="ChEBI" id="CHEBI:29985"/>
    </ligand>
</feature>
<keyword evidence="10" id="KW-0472">Membrane</keyword>
<dbReference type="InterPro" id="IPR043137">
    <property type="entry name" value="GGT_ssub_C"/>
</dbReference>
<keyword evidence="10" id="KW-1133">Transmembrane helix</keyword>
<evidence type="ECO:0000256" key="6">
    <source>
        <dbReference type="PIRSR" id="PIRSR600101-1"/>
    </source>
</evidence>
<feature type="region of interest" description="Disordered" evidence="9">
    <location>
        <begin position="1"/>
        <end position="22"/>
    </location>
</feature>
<keyword evidence="8" id="KW-0378">Hydrolase</keyword>
<keyword evidence="8" id="KW-0012">Acyltransferase</keyword>
<dbReference type="NCBIfam" id="TIGR00066">
    <property type="entry name" value="g_glut_trans"/>
    <property type="match status" value="1"/>
</dbReference>
<dbReference type="InterPro" id="IPR043138">
    <property type="entry name" value="GGT_lsub"/>
</dbReference>
<dbReference type="InterPro" id="IPR000101">
    <property type="entry name" value="GGT_peptidase"/>
</dbReference>
<dbReference type="EC" id="3.4.19.13" evidence="8"/>
<dbReference type="PANTHER" id="PTHR11686">
    <property type="entry name" value="GAMMA GLUTAMYL TRANSPEPTIDASE"/>
    <property type="match status" value="1"/>
</dbReference>
<name>A0A507ED21_9FUNG</name>
<evidence type="ECO:0000256" key="1">
    <source>
        <dbReference type="ARBA" id="ARBA00001049"/>
    </source>
</evidence>
<accession>A0A507ED21</accession>
<dbReference type="Proteomes" id="UP000318582">
    <property type="component" value="Unassembled WGS sequence"/>
</dbReference>
<feature type="active site" description="Nucleophile" evidence="6">
    <location>
        <position position="427"/>
    </location>
</feature>
<dbReference type="PRINTS" id="PR01210">
    <property type="entry name" value="GGTRANSPTASE"/>
</dbReference>
<dbReference type="GO" id="GO:0006751">
    <property type="term" value="P:glutathione catabolic process"/>
    <property type="evidence" value="ECO:0007669"/>
    <property type="project" value="UniProtKB-UniRule"/>
</dbReference>